<dbReference type="EMBL" id="CP099419">
    <property type="protein sequence ID" value="USW50366.1"/>
    <property type="molecule type" value="Genomic_DNA"/>
</dbReference>
<evidence type="ECO:0000313" key="4">
    <source>
        <dbReference type="Proteomes" id="UP001056384"/>
    </source>
</evidence>
<dbReference type="Gene3D" id="3.20.20.100">
    <property type="entry name" value="NADP-dependent oxidoreductase domain"/>
    <property type="match status" value="1"/>
</dbReference>
<dbReference type="SUPFAM" id="SSF51430">
    <property type="entry name" value="NAD(P)-linked oxidoreductase"/>
    <property type="match status" value="1"/>
</dbReference>
<dbReference type="GO" id="GO:0016491">
    <property type="term" value="F:oxidoreductase activity"/>
    <property type="evidence" value="ECO:0007669"/>
    <property type="project" value="UniProtKB-KW"/>
</dbReference>
<dbReference type="PANTHER" id="PTHR43364">
    <property type="entry name" value="NADH-SPECIFIC METHYLGLYOXAL REDUCTASE-RELATED"/>
    <property type="match status" value="1"/>
</dbReference>
<organism evidence="3 4">
    <name type="scientific">Septoria linicola</name>
    <dbReference type="NCBI Taxonomy" id="215465"/>
    <lineage>
        <taxon>Eukaryota</taxon>
        <taxon>Fungi</taxon>
        <taxon>Dikarya</taxon>
        <taxon>Ascomycota</taxon>
        <taxon>Pezizomycotina</taxon>
        <taxon>Dothideomycetes</taxon>
        <taxon>Dothideomycetidae</taxon>
        <taxon>Mycosphaerellales</taxon>
        <taxon>Mycosphaerellaceae</taxon>
        <taxon>Septoria</taxon>
    </lineage>
</organism>
<dbReference type="PANTHER" id="PTHR43364:SF4">
    <property type="entry name" value="NAD(P)-LINKED OXIDOREDUCTASE SUPERFAMILY PROTEIN"/>
    <property type="match status" value="1"/>
</dbReference>
<dbReference type="Proteomes" id="UP001056384">
    <property type="component" value="Chromosome 2"/>
</dbReference>
<protein>
    <submittedName>
        <fullName evidence="3">Aldo-keto reductase, NADP-dependent oxidoreductase domain-containing protein</fullName>
    </submittedName>
</protein>
<keyword evidence="4" id="KW-1185">Reference proteome</keyword>
<evidence type="ECO:0000256" key="1">
    <source>
        <dbReference type="ARBA" id="ARBA00023002"/>
    </source>
</evidence>
<proteinExistence type="predicted"/>
<dbReference type="InterPro" id="IPR036812">
    <property type="entry name" value="NAD(P)_OxRdtase_dom_sf"/>
</dbReference>
<keyword evidence="1" id="KW-0560">Oxidoreductase</keyword>
<dbReference type="InterPro" id="IPR023210">
    <property type="entry name" value="NADP_OxRdtase_dom"/>
</dbReference>
<feature type="domain" description="NADP-dependent oxidoreductase" evidence="2">
    <location>
        <begin position="8"/>
        <end position="300"/>
    </location>
</feature>
<dbReference type="PRINTS" id="PR00069">
    <property type="entry name" value="ALDKETRDTASE"/>
</dbReference>
<gene>
    <name evidence="3" type="ORF">Slin15195_G036850</name>
</gene>
<dbReference type="Pfam" id="PF00248">
    <property type="entry name" value="Aldo_ket_red"/>
    <property type="match status" value="1"/>
</dbReference>
<dbReference type="InterPro" id="IPR050523">
    <property type="entry name" value="AKR_Detox_Biosynth"/>
</dbReference>
<evidence type="ECO:0000313" key="3">
    <source>
        <dbReference type="EMBL" id="USW50366.1"/>
    </source>
</evidence>
<dbReference type="CDD" id="cd19075">
    <property type="entry name" value="AKR_AKR7A1-5"/>
    <property type="match status" value="1"/>
</dbReference>
<accession>A0A9Q9ATB2</accession>
<sequence>MSPPKYVFGSHQIDGLSNEDLKATLDILKKYDVNHIDTARVYPGSEKRLGSINAAASFTIDTKSPSFTAKPLSRDSLISGIEQSLSLLKTDQVDIHYLHTPDKDTPIEETVDTTQELYRQGKFKRFGLSNFLPDDVRKIHAYAKSTGGVLPTVYQGHYHAFARTIEKDLFPLLRQLEIAFYAYSPLAGGFFAKDPEEVASKPGSGRFDLSTPSGQMYDVLYNKASTVQGLREWKKLAEKIGISSVALAYRWVVFHSHLDGGKGDAVIIGASRPAQLEQTLKVLEDGPLDEETVRRVQELWKLVEAEAPLDNYNDYVVNL</sequence>
<evidence type="ECO:0000259" key="2">
    <source>
        <dbReference type="Pfam" id="PF00248"/>
    </source>
</evidence>
<dbReference type="AlphaFoldDB" id="A0A9Q9ATB2"/>
<name>A0A9Q9ATB2_9PEZI</name>
<dbReference type="InterPro" id="IPR020471">
    <property type="entry name" value="AKR"/>
</dbReference>
<reference evidence="3" key="1">
    <citation type="submission" date="2022-06" db="EMBL/GenBank/DDBJ databases">
        <title>Complete genome sequences of two strains of the flax pathogen Septoria linicola.</title>
        <authorList>
            <person name="Lapalu N."/>
            <person name="Simon A."/>
            <person name="Demenou B."/>
            <person name="Paumier D."/>
            <person name="Guillot M.-P."/>
            <person name="Gout L."/>
            <person name="Valade R."/>
        </authorList>
    </citation>
    <scope>NUCLEOTIDE SEQUENCE</scope>
    <source>
        <strain evidence="3">SE15195</strain>
    </source>
</reference>